<dbReference type="EMBL" id="QUMU01000002">
    <property type="protein sequence ID" value="REG36179.1"/>
    <property type="molecule type" value="Genomic_DNA"/>
</dbReference>
<proteinExistence type="predicted"/>
<dbReference type="Proteomes" id="UP000256345">
    <property type="component" value="Unassembled WGS sequence"/>
</dbReference>
<protein>
    <submittedName>
        <fullName evidence="1">Uncharacterized protein</fullName>
    </submittedName>
</protein>
<gene>
    <name evidence="1" type="ORF">ATI61_102556</name>
</gene>
<reference evidence="1 2" key="1">
    <citation type="submission" date="2018-08" db="EMBL/GenBank/DDBJ databases">
        <title>Genomic Encyclopedia of Archaeal and Bacterial Type Strains, Phase II (KMG-II): from individual species to whole genera.</title>
        <authorList>
            <person name="Goeker M."/>
        </authorList>
    </citation>
    <scope>NUCLEOTIDE SEQUENCE [LARGE SCALE GENOMIC DNA]</scope>
    <source>
        <strain evidence="1 2">DSM 2261</strain>
    </source>
</reference>
<evidence type="ECO:0000313" key="1">
    <source>
        <dbReference type="EMBL" id="REG36179.1"/>
    </source>
</evidence>
<accession>A0ABX9K954</accession>
<comment type="caution">
    <text evidence="1">The sequence shown here is derived from an EMBL/GenBank/DDBJ whole genome shotgun (WGS) entry which is preliminary data.</text>
</comment>
<evidence type="ECO:0000313" key="2">
    <source>
        <dbReference type="Proteomes" id="UP000256345"/>
    </source>
</evidence>
<keyword evidence="2" id="KW-1185">Reference proteome</keyword>
<sequence>MQRTVKSQFAHLYEFSLSNGIDVVDLATGRQYEILSGTASNLAHHGRRMAGKLFRMLTF</sequence>
<organism evidence="1 2">
    <name type="scientific">Archangium gephyra</name>
    <dbReference type="NCBI Taxonomy" id="48"/>
    <lineage>
        <taxon>Bacteria</taxon>
        <taxon>Pseudomonadati</taxon>
        <taxon>Myxococcota</taxon>
        <taxon>Myxococcia</taxon>
        <taxon>Myxococcales</taxon>
        <taxon>Cystobacterineae</taxon>
        <taxon>Archangiaceae</taxon>
        <taxon>Archangium</taxon>
    </lineage>
</organism>
<name>A0ABX9K954_9BACT</name>